<dbReference type="SUPFAM" id="SSF50129">
    <property type="entry name" value="GroES-like"/>
    <property type="match status" value="1"/>
</dbReference>
<dbReference type="Gene3D" id="3.90.180.10">
    <property type="entry name" value="Medium-chain alcohol dehydrogenases, catalytic domain"/>
    <property type="match status" value="1"/>
</dbReference>
<sequence length="318" mass="34164">MDHLVLDFGIPKECKAGLVSEGPGFEPKVEIAPVPETGRSGATVVEINAAGICSSDTHYMLNDPGSPKYPSFNVGPPGHEDARTPIKLGDNGDKECFCSDSLFTHLSQRDWRLIFTGTYQQYIVSPAKHAFPIPKWVSDYVADPIICSASTIYHSLVESDLKAGSWRVCLSDDGGVGIQGVQLGKALGLRLAAVDASAAKQVPDATVEVIKIADGKGAHGVFVTAPATYSNVIGYTSTTVGTAIVCIGLPSVRTMTVDADLRFFYFRNLTDTKFALDFTKRGVLRQISEVYPINKTLEAVERLKNGEVAGKCVVNLHL</sequence>
<evidence type="ECO:0000256" key="5">
    <source>
        <dbReference type="ARBA" id="ARBA00023002"/>
    </source>
</evidence>
<evidence type="ECO:0000313" key="8">
    <source>
        <dbReference type="Proteomes" id="UP000250140"/>
    </source>
</evidence>
<dbReference type="Proteomes" id="UP000250140">
    <property type="component" value="Unassembled WGS sequence"/>
</dbReference>
<keyword evidence="8" id="KW-1185">Reference proteome</keyword>
<dbReference type="EMBL" id="KV749765">
    <property type="protein sequence ID" value="OCL07903.1"/>
    <property type="molecule type" value="Genomic_DNA"/>
</dbReference>
<dbReference type="AlphaFoldDB" id="A0A8E2F0Z0"/>
<dbReference type="InterPro" id="IPR013154">
    <property type="entry name" value="ADH-like_N"/>
</dbReference>
<organism evidence="7 8">
    <name type="scientific">Glonium stellatum</name>
    <dbReference type="NCBI Taxonomy" id="574774"/>
    <lineage>
        <taxon>Eukaryota</taxon>
        <taxon>Fungi</taxon>
        <taxon>Dikarya</taxon>
        <taxon>Ascomycota</taxon>
        <taxon>Pezizomycotina</taxon>
        <taxon>Dothideomycetes</taxon>
        <taxon>Pleosporomycetidae</taxon>
        <taxon>Gloniales</taxon>
        <taxon>Gloniaceae</taxon>
        <taxon>Glonium</taxon>
    </lineage>
</organism>
<dbReference type="OrthoDB" id="1879366at2759"/>
<dbReference type="GO" id="GO:0046872">
    <property type="term" value="F:metal ion binding"/>
    <property type="evidence" value="ECO:0007669"/>
    <property type="project" value="UniProtKB-KW"/>
</dbReference>
<name>A0A8E2F0Z0_9PEZI</name>
<feature type="domain" description="Alcohol dehydrogenase-like N-terminal" evidence="6">
    <location>
        <begin position="41"/>
        <end position="135"/>
    </location>
</feature>
<proteinExistence type="inferred from homology"/>
<keyword evidence="4" id="KW-0862">Zinc</keyword>
<protein>
    <recommendedName>
        <fullName evidence="6">Alcohol dehydrogenase-like N-terminal domain-containing protein</fullName>
    </recommendedName>
</protein>
<keyword evidence="3" id="KW-0479">Metal-binding</keyword>
<dbReference type="InterPro" id="IPR011032">
    <property type="entry name" value="GroES-like_sf"/>
</dbReference>
<dbReference type="PANTHER" id="PTHR42940">
    <property type="entry name" value="ALCOHOL DEHYDROGENASE 1-RELATED"/>
    <property type="match status" value="1"/>
</dbReference>
<dbReference type="PANTHER" id="PTHR42940:SF1">
    <property type="entry name" value="ENOYL REDUCTASE (ER) DOMAIN-CONTAINING PROTEIN"/>
    <property type="match status" value="1"/>
</dbReference>
<dbReference type="InterPro" id="IPR036291">
    <property type="entry name" value="NAD(P)-bd_dom_sf"/>
</dbReference>
<dbReference type="Pfam" id="PF08240">
    <property type="entry name" value="ADH_N"/>
    <property type="match status" value="1"/>
</dbReference>
<dbReference type="SUPFAM" id="SSF51735">
    <property type="entry name" value="NAD(P)-binding Rossmann-fold domains"/>
    <property type="match status" value="1"/>
</dbReference>
<gene>
    <name evidence="7" type="ORF">AOQ84DRAFT_398224</name>
</gene>
<dbReference type="GO" id="GO:0004022">
    <property type="term" value="F:alcohol dehydrogenase (NAD+) activity"/>
    <property type="evidence" value="ECO:0007669"/>
    <property type="project" value="TreeGrafter"/>
</dbReference>
<evidence type="ECO:0000256" key="4">
    <source>
        <dbReference type="ARBA" id="ARBA00022833"/>
    </source>
</evidence>
<comment type="cofactor">
    <cofactor evidence="1">
        <name>Zn(2+)</name>
        <dbReference type="ChEBI" id="CHEBI:29105"/>
    </cofactor>
</comment>
<keyword evidence="5" id="KW-0560">Oxidoreductase</keyword>
<evidence type="ECO:0000256" key="1">
    <source>
        <dbReference type="ARBA" id="ARBA00001947"/>
    </source>
</evidence>
<evidence type="ECO:0000256" key="3">
    <source>
        <dbReference type="ARBA" id="ARBA00022723"/>
    </source>
</evidence>
<evidence type="ECO:0000313" key="7">
    <source>
        <dbReference type="EMBL" id="OCL07903.1"/>
    </source>
</evidence>
<dbReference type="GO" id="GO:0005737">
    <property type="term" value="C:cytoplasm"/>
    <property type="evidence" value="ECO:0007669"/>
    <property type="project" value="TreeGrafter"/>
</dbReference>
<accession>A0A8E2F0Z0</accession>
<evidence type="ECO:0000259" key="6">
    <source>
        <dbReference type="Pfam" id="PF08240"/>
    </source>
</evidence>
<reference evidence="7 8" key="1">
    <citation type="journal article" date="2016" name="Nat. Commun.">
        <title>Ectomycorrhizal ecology is imprinted in the genome of the dominant symbiotic fungus Cenococcum geophilum.</title>
        <authorList>
            <consortium name="DOE Joint Genome Institute"/>
            <person name="Peter M."/>
            <person name="Kohler A."/>
            <person name="Ohm R.A."/>
            <person name="Kuo A."/>
            <person name="Krutzmann J."/>
            <person name="Morin E."/>
            <person name="Arend M."/>
            <person name="Barry K.W."/>
            <person name="Binder M."/>
            <person name="Choi C."/>
            <person name="Clum A."/>
            <person name="Copeland A."/>
            <person name="Grisel N."/>
            <person name="Haridas S."/>
            <person name="Kipfer T."/>
            <person name="LaButti K."/>
            <person name="Lindquist E."/>
            <person name="Lipzen A."/>
            <person name="Maire R."/>
            <person name="Meier B."/>
            <person name="Mihaltcheva S."/>
            <person name="Molinier V."/>
            <person name="Murat C."/>
            <person name="Poggeler S."/>
            <person name="Quandt C.A."/>
            <person name="Sperisen C."/>
            <person name="Tritt A."/>
            <person name="Tisserant E."/>
            <person name="Crous P.W."/>
            <person name="Henrissat B."/>
            <person name="Nehls U."/>
            <person name="Egli S."/>
            <person name="Spatafora J.W."/>
            <person name="Grigoriev I.V."/>
            <person name="Martin F.M."/>
        </authorList>
    </citation>
    <scope>NUCLEOTIDE SEQUENCE [LARGE SCALE GENOMIC DNA]</scope>
    <source>
        <strain evidence="7 8">CBS 207.34</strain>
    </source>
</reference>
<comment type="similarity">
    <text evidence="2">Belongs to the zinc-containing alcohol dehydrogenase family.</text>
</comment>
<evidence type="ECO:0000256" key="2">
    <source>
        <dbReference type="ARBA" id="ARBA00008072"/>
    </source>
</evidence>